<proteinExistence type="predicted"/>
<evidence type="ECO:0000313" key="2">
    <source>
        <dbReference type="Proteomes" id="UP001208689"/>
    </source>
</evidence>
<protein>
    <submittedName>
        <fullName evidence="1">Uncharacterized protein</fullName>
    </submittedName>
</protein>
<accession>A0ABY6HU03</accession>
<sequence>MNEKITKDHKNDCECDLPEVRDSFKDGNCSKEQIIKCHGHEMVIKLEKEGKIV</sequence>
<name>A0ABY6HU03_9ARCH</name>
<keyword evidence="2" id="KW-1185">Reference proteome</keyword>
<dbReference type="Proteomes" id="UP001208689">
    <property type="component" value="Chromosome"/>
</dbReference>
<dbReference type="EMBL" id="CP104013">
    <property type="protein sequence ID" value="UYP46896.1"/>
    <property type="molecule type" value="Genomic_DNA"/>
</dbReference>
<evidence type="ECO:0000313" key="1">
    <source>
        <dbReference type="EMBL" id="UYP46896.1"/>
    </source>
</evidence>
<organism evidence="1 2">
    <name type="scientific">Candidatus Lokiarchaeum ossiferum</name>
    <dbReference type="NCBI Taxonomy" id="2951803"/>
    <lineage>
        <taxon>Archaea</taxon>
        <taxon>Promethearchaeati</taxon>
        <taxon>Promethearchaeota</taxon>
        <taxon>Promethearchaeia</taxon>
        <taxon>Promethearchaeales</taxon>
        <taxon>Promethearchaeaceae</taxon>
        <taxon>Candidatus Lokiarchaeum</taxon>
    </lineage>
</organism>
<reference evidence="1" key="1">
    <citation type="submission" date="2022-09" db="EMBL/GenBank/DDBJ databases">
        <title>Actin cytoskeleton and complex cell architecture in an #Asgard archaeon.</title>
        <authorList>
            <person name="Ponce Toledo R.I."/>
            <person name="Schleper C."/>
            <person name="Rodrigues Oliveira T."/>
            <person name="Wollweber F."/>
            <person name="Xu J."/>
            <person name="Rittmann S."/>
            <person name="Klingl A."/>
            <person name="Pilhofer M."/>
        </authorList>
    </citation>
    <scope>NUCLEOTIDE SEQUENCE</scope>
    <source>
        <strain evidence="1">B-35</strain>
    </source>
</reference>
<gene>
    <name evidence="1" type="ORF">NEF87_003181</name>
</gene>